<feature type="domain" description="BioF2-like acetyltransferase" evidence="1">
    <location>
        <begin position="221"/>
        <end position="367"/>
    </location>
</feature>
<dbReference type="AlphaFoldDB" id="A0A5C5WL90"/>
<organism evidence="2 3">
    <name type="scientific">Rubripirellula amarantea</name>
    <dbReference type="NCBI Taxonomy" id="2527999"/>
    <lineage>
        <taxon>Bacteria</taxon>
        <taxon>Pseudomonadati</taxon>
        <taxon>Planctomycetota</taxon>
        <taxon>Planctomycetia</taxon>
        <taxon>Pirellulales</taxon>
        <taxon>Pirellulaceae</taxon>
        <taxon>Rubripirellula</taxon>
    </lineage>
</organism>
<dbReference type="EMBL" id="SJPI01000002">
    <property type="protein sequence ID" value="TWT50532.1"/>
    <property type="molecule type" value="Genomic_DNA"/>
</dbReference>
<protein>
    <recommendedName>
        <fullName evidence="1">BioF2-like acetyltransferase domain-containing protein</fullName>
    </recommendedName>
</protein>
<dbReference type="SUPFAM" id="SSF55729">
    <property type="entry name" value="Acyl-CoA N-acyltransferases (Nat)"/>
    <property type="match status" value="1"/>
</dbReference>
<dbReference type="Pfam" id="PF13480">
    <property type="entry name" value="Acetyltransf_6"/>
    <property type="match status" value="1"/>
</dbReference>
<accession>A0A5C5WL90</accession>
<reference evidence="2 3" key="1">
    <citation type="submission" date="2019-02" db="EMBL/GenBank/DDBJ databases">
        <title>Deep-cultivation of Planctomycetes and their phenomic and genomic characterization uncovers novel biology.</title>
        <authorList>
            <person name="Wiegand S."/>
            <person name="Jogler M."/>
            <person name="Boedeker C."/>
            <person name="Pinto D."/>
            <person name="Vollmers J."/>
            <person name="Rivas-Marin E."/>
            <person name="Kohn T."/>
            <person name="Peeters S.H."/>
            <person name="Heuer A."/>
            <person name="Rast P."/>
            <person name="Oberbeckmann S."/>
            <person name="Bunk B."/>
            <person name="Jeske O."/>
            <person name="Meyerdierks A."/>
            <person name="Storesund J.E."/>
            <person name="Kallscheuer N."/>
            <person name="Luecker S."/>
            <person name="Lage O.M."/>
            <person name="Pohl T."/>
            <person name="Merkel B.J."/>
            <person name="Hornburger P."/>
            <person name="Mueller R.-W."/>
            <person name="Bruemmer F."/>
            <person name="Labrenz M."/>
            <person name="Spormann A.M."/>
            <person name="Op Den Camp H."/>
            <person name="Overmann J."/>
            <person name="Amann R."/>
            <person name="Jetten M.S.M."/>
            <person name="Mascher T."/>
            <person name="Medema M.H."/>
            <person name="Devos D.P."/>
            <person name="Kaster A.-K."/>
            <person name="Ovreas L."/>
            <person name="Rohde M."/>
            <person name="Galperin M.Y."/>
            <person name="Jogler C."/>
        </authorList>
    </citation>
    <scope>NUCLEOTIDE SEQUENCE [LARGE SCALE GENOMIC DNA]</scope>
    <source>
        <strain evidence="2 3">Pla22</strain>
    </source>
</reference>
<dbReference type="Proteomes" id="UP000316598">
    <property type="component" value="Unassembled WGS sequence"/>
</dbReference>
<name>A0A5C5WL90_9BACT</name>
<evidence type="ECO:0000313" key="2">
    <source>
        <dbReference type="EMBL" id="TWT50532.1"/>
    </source>
</evidence>
<sequence length="427" mass="48339">MGTAVSGLDSLRYRNPVLRTPTRLLAVSTLLGPEDLTTDTMTHEADRLRSVAQQINRQPAEYDTITSAEMIGWHHLDASARQRWKELRATQPEFSTPFFSLEFIDAVHAARGDVNVILMLERNRLLGMLPIHQVGRTAVPAGRFFNDAHNVVMAPDTELDWLWMLDRCGLRSFDFHALVGQTADLSSDWVDGSTQSFSASLGSDSIAFLSSLEREHKTIRKQDQKTRKMERELGDVRLEMDCRDPELLAQAIEWKRNQYRRTNILDLFTPDWTREMARLLHAKPNDQPIANCTMRGMLSVLRAGDEVVAMHYGMIEAGLLHYWFPVYNPAFSIYSPGTALFKAIVRESTALGIQCIDMGYGEQPYKRKQTDTITTVSHGNVCGSSLHRTFRRAKQSIINTLKRAPLKNQLKSVLRTIQPNAGIGKIK</sequence>
<proteinExistence type="predicted"/>
<evidence type="ECO:0000313" key="3">
    <source>
        <dbReference type="Proteomes" id="UP000316598"/>
    </source>
</evidence>
<evidence type="ECO:0000259" key="1">
    <source>
        <dbReference type="Pfam" id="PF13480"/>
    </source>
</evidence>
<comment type="caution">
    <text evidence="2">The sequence shown here is derived from an EMBL/GenBank/DDBJ whole genome shotgun (WGS) entry which is preliminary data.</text>
</comment>
<dbReference type="InterPro" id="IPR038740">
    <property type="entry name" value="BioF2-like_GNAT_dom"/>
</dbReference>
<gene>
    <name evidence="2" type="ORF">Pla22_32750</name>
</gene>
<keyword evidence="3" id="KW-1185">Reference proteome</keyword>
<dbReference type="Gene3D" id="3.40.630.30">
    <property type="match status" value="1"/>
</dbReference>
<dbReference type="InterPro" id="IPR016181">
    <property type="entry name" value="Acyl_CoA_acyltransferase"/>
</dbReference>